<name>A0A6H2DI73_9SPHN</name>
<dbReference type="GO" id="GO:0016787">
    <property type="term" value="F:hydrolase activity"/>
    <property type="evidence" value="ECO:0007669"/>
    <property type="project" value="UniProtKB-KW"/>
</dbReference>
<keyword evidence="6" id="KW-1185">Reference proteome</keyword>
<dbReference type="EMBL" id="CP051217">
    <property type="protein sequence ID" value="QJB67898.1"/>
    <property type="molecule type" value="Genomic_DNA"/>
</dbReference>
<dbReference type="SUPFAM" id="SSF50891">
    <property type="entry name" value="Cyclophilin-like"/>
    <property type="match status" value="1"/>
</dbReference>
<dbReference type="PANTHER" id="PTHR43309">
    <property type="entry name" value="5-OXOPROLINASE SUBUNIT C"/>
    <property type="match status" value="1"/>
</dbReference>
<dbReference type="SMART" id="SM00797">
    <property type="entry name" value="AHS2"/>
    <property type="match status" value="1"/>
</dbReference>
<organism evidence="5 6">
    <name type="scientific">Parasphingorhabdus halotolerans</name>
    <dbReference type="NCBI Taxonomy" id="2725558"/>
    <lineage>
        <taxon>Bacteria</taxon>
        <taxon>Pseudomonadati</taxon>
        <taxon>Pseudomonadota</taxon>
        <taxon>Alphaproteobacteria</taxon>
        <taxon>Sphingomonadales</taxon>
        <taxon>Sphingomonadaceae</taxon>
        <taxon>Parasphingorhabdus</taxon>
    </lineage>
</organism>
<dbReference type="PANTHER" id="PTHR43309:SF3">
    <property type="entry name" value="5-OXOPROLINASE SUBUNIT C"/>
    <property type="match status" value="1"/>
</dbReference>
<evidence type="ECO:0000313" key="6">
    <source>
        <dbReference type="Proteomes" id="UP000501600"/>
    </source>
</evidence>
<proteinExistence type="predicted"/>
<reference evidence="5 6" key="1">
    <citation type="submission" date="2020-04" db="EMBL/GenBank/DDBJ databases">
        <title>Genome sequence for Sphingorhabdus sp. strain M1.</title>
        <authorList>
            <person name="Park S.-J."/>
        </authorList>
    </citation>
    <scope>NUCLEOTIDE SEQUENCE [LARGE SCALE GENOMIC DNA]</scope>
    <source>
        <strain evidence="5 6">JK6</strain>
    </source>
</reference>
<evidence type="ECO:0000256" key="3">
    <source>
        <dbReference type="ARBA" id="ARBA00022840"/>
    </source>
</evidence>
<evidence type="ECO:0000256" key="1">
    <source>
        <dbReference type="ARBA" id="ARBA00022741"/>
    </source>
</evidence>
<evidence type="ECO:0000256" key="2">
    <source>
        <dbReference type="ARBA" id="ARBA00022801"/>
    </source>
</evidence>
<accession>A0A6H2DI73</accession>
<feature type="domain" description="Carboxyltransferase" evidence="4">
    <location>
        <begin position="2"/>
        <end position="283"/>
    </location>
</feature>
<keyword evidence="2" id="KW-0378">Hydrolase</keyword>
<keyword evidence="5" id="KW-0808">Transferase</keyword>
<dbReference type="InterPro" id="IPR029000">
    <property type="entry name" value="Cyclophilin-like_dom_sf"/>
</dbReference>
<dbReference type="Proteomes" id="UP000501600">
    <property type="component" value="Chromosome"/>
</dbReference>
<keyword evidence="1" id="KW-0547">Nucleotide-binding</keyword>
<dbReference type="InterPro" id="IPR003778">
    <property type="entry name" value="CT_A_B"/>
</dbReference>
<protein>
    <submittedName>
        <fullName evidence="5">Biotin-dependent carboxyltransferase family protein</fullName>
    </submittedName>
</protein>
<gene>
    <name evidence="5" type="ORF">HF685_00045</name>
</gene>
<evidence type="ECO:0000259" key="4">
    <source>
        <dbReference type="SMART" id="SM00797"/>
    </source>
</evidence>
<keyword evidence="3" id="KW-0067">ATP-binding</keyword>
<evidence type="ECO:0000313" key="5">
    <source>
        <dbReference type="EMBL" id="QJB67898.1"/>
    </source>
</evidence>
<dbReference type="Gene3D" id="2.40.100.10">
    <property type="entry name" value="Cyclophilin-like"/>
    <property type="match status" value="1"/>
</dbReference>
<dbReference type="Pfam" id="PF02626">
    <property type="entry name" value="CT_A_B"/>
    <property type="match status" value="1"/>
</dbReference>
<dbReference type="KEGG" id="phao:HF685_00045"/>
<dbReference type="GO" id="GO:0005524">
    <property type="term" value="F:ATP binding"/>
    <property type="evidence" value="ECO:0007669"/>
    <property type="project" value="UniProtKB-KW"/>
</dbReference>
<dbReference type="InterPro" id="IPR052708">
    <property type="entry name" value="PxpC"/>
</dbReference>
<sequence length="294" mass="31892">MPAAGAADCLSLALANRLVGKPADALAIEITLDMMRFQVEQPCNAALTGAAYSIRINGNTADLQRLLALNADDIVEIDPARTGCRSYLSIDKTLDIRKVLGGQSTYLQAGIGGLYGRPLKAGDRLTWTDSDPPGKNLKQLSAPKTPQPIVALNSNSFILRATVGPEFHFLRANAKQKLFEEKCNAGQRSSRMGIELIGEPLECDKANNLPSTPVFPGTIQCPPNGQPFLLGPDAQTTGGYPRIAQVIRADRHLIGQLRPGAQIQLVKTTPERATEIYREKLALLDRWLGPMDLW</sequence>
<dbReference type="GO" id="GO:0016740">
    <property type="term" value="F:transferase activity"/>
    <property type="evidence" value="ECO:0007669"/>
    <property type="project" value="UniProtKB-KW"/>
</dbReference>
<dbReference type="AlphaFoldDB" id="A0A6H2DI73"/>